<dbReference type="GO" id="GO:0004673">
    <property type="term" value="F:protein histidine kinase activity"/>
    <property type="evidence" value="ECO:0007669"/>
    <property type="project" value="UniProtKB-EC"/>
</dbReference>
<dbReference type="PATRIC" id="fig|1335048.3.peg.4695"/>
<evidence type="ECO:0000256" key="2">
    <source>
        <dbReference type="ARBA" id="ARBA00004370"/>
    </source>
</evidence>
<dbReference type="GO" id="GO:0005524">
    <property type="term" value="F:ATP binding"/>
    <property type="evidence" value="ECO:0007669"/>
    <property type="project" value="UniProtKB-KW"/>
</dbReference>
<accession>A0A159ZAB0</accession>
<dbReference type="InterPro" id="IPR003660">
    <property type="entry name" value="HAMP_dom"/>
</dbReference>
<gene>
    <name evidence="10" type="ORF">AKL17_4522</name>
</gene>
<dbReference type="PANTHER" id="PTHR41523:SF8">
    <property type="entry name" value="ETHYLENE RESPONSE SENSOR PROTEIN"/>
    <property type="match status" value="1"/>
</dbReference>
<evidence type="ECO:0000256" key="4">
    <source>
        <dbReference type="ARBA" id="ARBA00022553"/>
    </source>
</evidence>
<evidence type="ECO:0000256" key="8">
    <source>
        <dbReference type="ARBA" id="ARBA00022840"/>
    </source>
</evidence>
<evidence type="ECO:0000259" key="9">
    <source>
        <dbReference type="PROSITE" id="PS50885"/>
    </source>
</evidence>
<dbReference type="GO" id="GO:0016020">
    <property type="term" value="C:membrane"/>
    <property type="evidence" value="ECO:0007669"/>
    <property type="project" value="UniProtKB-SubCell"/>
</dbReference>
<dbReference type="RefSeq" id="WP_066817339.1">
    <property type="nucleotide sequence ID" value="NZ_CP012661.1"/>
</dbReference>
<keyword evidence="4" id="KW-0597">Phosphoprotein</keyword>
<dbReference type="EMBL" id="CP012661">
    <property type="protein sequence ID" value="AMY71734.1"/>
    <property type="molecule type" value="Genomic_DNA"/>
</dbReference>
<protein>
    <recommendedName>
        <fullName evidence="3">histidine kinase</fullName>
        <ecNumber evidence="3">2.7.13.3</ecNumber>
    </recommendedName>
</protein>
<dbReference type="PANTHER" id="PTHR41523">
    <property type="entry name" value="TWO-COMPONENT SYSTEM SENSOR PROTEIN"/>
    <property type="match status" value="1"/>
</dbReference>
<dbReference type="InterPro" id="IPR011495">
    <property type="entry name" value="Sig_transdc_His_kin_sub2_dim/P"/>
</dbReference>
<dbReference type="Gene3D" id="3.30.565.10">
    <property type="entry name" value="Histidine kinase-like ATPase, C-terminal domain"/>
    <property type="match status" value="1"/>
</dbReference>
<dbReference type="KEGG" id="daa:AKL17_4522"/>
<evidence type="ECO:0000256" key="5">
    <source>
        <dbReference type="ARBA" id="ARBA00022679"/>
    </source>
</evidence>
<organism evidence="10 11">
    <name type="scientific">Frigidibacter mobilis</name>
    <dbReference type="NCBI Taxonomy" id="1335048"/>
    <lineage>
        <taxon>Bacteria</taxon>
        <taxon>Pseudomonadati</taxon>
        <taxon>Pseudomonadota</taxon>
        <taxon>Alphaproteobacteria</taxon>
        <taxon>Rhodobacterales</taxon>
        <taxon>Paracoccaceae</taxon>
        <taxon>Frigidibacter</taxon>
    </lineage>
</organism>
<dbReference type="GO" id="GO:0007165">
    <property type="term" value="P:signal transduction"/>
    <property type="evidence" value="ECO:0007669"/>
    <property type="project" value="InterPro"/>
</dbReference>
<name>A0A159ZAB0_9RHOB</name>
<evidence type="ECO:0000256" key="6">
    <source>
        <dbReference type="ARBA" id="ARBA00022741"/>
    </source>
</evidence>
<keyword evidence="8" id="KW-0067">ATP-binding</keyword>
<evidence type="ECO:0000256" key="7">
    <source>
        <dbReference type="ARBA" id="ARBA00022777"/>
    </source>
</evidence>
<evidence type="ECO:0000313" key="10">
    <source>
        <dbReference type="EMBL" id="AMY71734.1"/>
    </source>
</evidence>
<dbReference type="Proteomes" id="UP000076128">
    <property type="component" value="Chromosome"/>
</dbReference>
<keyword evidence="7 10" id="KW-0418">Kinase</keyword>
<sequence>MKAGLRGKLKFTERLGFRLAFLLSVALLPLGTIALVQTWRMAQDAEQAAESALLQRTSNAAAGERAMIESALGASEALSQALLDTVENDAACSQILSDYVRRSPIYAFAGFIPTNGQMTCSSSVAARDMSQSATYQAFIAAPRAMVTANATGQISREAVLIVTQPVSRDGVLLGMLTLSVKHSTLELLRSRRGRERDVNIVMFNHAGQPLFVENHLLAEVPLVLPAGREASSLLDSDEAIFRARDGAGRTRVFAMLDLVPGMVQVVGSWPPEQAQLGRDLIAPSTLLFPLTMWITSLLVAYAAVDRLVIRHVRELRGQMRRFALGRRDAPPDVLKNAPAEIADVSQTFHNLARILIRDEAELEASLQEKTVLLKEIHHRVKNNLQLIASIMNMQIRQVKEPGARRVLKSVQDRVASLATIHRNLYQAETLSAVQADQLLGDIVSQMTMMSVAPGSNLKIDTDFAPVTLYPDQAVPVSLLATEALTNAVKYASPPAGAGQSWIRLTLRDEKDGTATLAIMNSQGSDVPDRVEGDAPGIGTKLINAFAHQLDSAVEIVSADGEYRLSVRFEIGGIPPAEASPGI</sequence>
<keyword evidence="11" id="KW-1185">Reference proteome</keyword>
<dbReference type="Pfam" id="PF07568">
    <property type="entry name" value="HisKA_2"/>
    <property type="match status" value="1"/>
</dbReference>
<comment type="catalytic activity">
    <reaction evidence="1">
        <text>ATP + protein L-histidine = ADP + protein N-phospho-L-histidine.</text>
        <dbReference type="EC" id="2.7.13.3"/>
    </reaction>
</comment>
<dbReference type="OrthoDB" id="9767435at2"/>
<evidence type="ECO:0000313" key="11">
    <source>
        <dbReference type="Proteomes" id="UP000076128"/>
    </source>
</evidence>
<evidence type="ECO:0000256" key="1">
    <source>
        <dbReference type="ARBA" id="ARBA00000085"/>
    </source>
</evidence>
<comment type="subcellular location">
    <subcellularLocation>
        <location evidence="2">Membrane</location>
    </subcellularLocation>
</comment>
<reference evidence="10 11" key="1">
    <citation type="submission" date="2015-09" db="EMBL/GenBank/DDBJ databases">
        <title>Complete genome sequence of Defluviimonas alba cai42t isolated from an oilfield in Xinjiang.</title>
        <authorList>
            <person name="Geng S."/>
            <person name="Pan X."/>
            <person name="Wu X."/>
        </authorList>
    </citation>
    <scope>NUCLEOTIDE SEQUENCE [LARGE SCALE GENOMIC DNA]</scope>
    <source>
        <strain evidence="11">cai42</strain>
    </source>
</reference>
<keyword evidence="6" id="KW-0547">Nucleotide-binding</keyword>
<keyword evidence="5" id="KW-0808">Transferase</keyword>
<dbReference type="PROSITE" id="PS50885">
    <property type="entry name" value="HAMP"/>
    <property type="match status" value="1"/>
</dbReference>
<dbReference type="EC" id="2.7.13.3" evidence="3"/>
<proteinExistence type="predicted"/>
<evidence type="ECO:0000256" key="3">
    <source>
        <dbReference type="ARBA" id="ARBA00012438"/>
    </source>
</evidence>
<feature type="domain" description="HAMP" evidence="9">
    <location>
        <begin position="306"/>
        <end position="360"/>
    </location>
</feature>
<dbReference type="STRING" id="1335048.AKL17_4522"/>
<dbReference type="AlphaFoldDB" id="A0A159ZAB0"/>
<dbReference type="Gene3D" id="3.30.450.20">
    <property type="entry name" value="PAS domain"/>
    <property type="match status" value="2"/>
</dbReference>
<dbReference type="InterPro" id="IPR036890">
    <property type="entry name" value="HATPase_C_sf"/>
</dbReference>
<dbReference type="SUPFAM" id="SSF55874">
    <property type="entry name" value="ATPase domain of HSP90 chaperone/DNA topoisomerase II/histidine kinase"/>
    <property type="match status" value="1"/>
</dbReference>